<keyword evidence="22 32" id="KW-1133">Transmembrane helix</keyword>
<feature type="topological domain" description="Cytoplasmic" evidence="32">
    <location>
        <begin position="698"/>
        <end position="855"/>
    </location>
</feature>
<sequence length="855" mass="96492">MRVMGIRRNCQRWWIWGILGFWMLMTYNVLGNLWVTVYYGVPVWKEAKTTLFCASDAKAYDTEVHNVWATHACVPTDPNPQEMVLENVTENFNMWKNDMVDQMHEDIISLWDQSLKPCVKLTPLCVTLKCENFNTTSNGNVTYNNTMKGEIKNCSFNATTEIRDKEKKMSALFYRLDIVPLDGNNNNSNEYRLINCNTSTITQACPKVSFDPIPIHYCAPAGYAILKCNDRTFNGTGPCNNVSTVQCTHGIKPVVSTQLLLNGSLAEKEIIIRSENLTDNAKTIIVHLNESVNIVCTRPNNNTRKSVRIGPGQTFYATGAIIGDIRQAHCNISKNDWEKTLTRVSKKLGEHFPNKTINFNSSSGGDLEITTHSFNCRGEFFYCNTSGLFNSTNSSDSENSSNSTITLQCRIKQIINMWQEVGRAMYAPPIAGNITCNSNITGLLLTRDGGTGGDNNTETFRPGGGDMRNNWRSELYKYKVVEIKPLGIAPTKAKRRVVEREKRAVGIGAVLLGFLGAAGSTMGAASITLTVQARQLLSGIVQQQSNLLRAIEAQQHMLQLTVWGIKQLQTRVLAIERYLKDQQLLGIWGCSGKLICTTTVPWNSSWSNKSQNDIWDNMTWMQWDREISNYTGIIYSLLEESQNQQEKNEKDLLALDSWNNLWSWFSITKWLWYIKIFIMVVGGLIGLRIIFAVLSIVNRVRQGYSPLSFQTLLPNPRGPDRLRGIEEEGGEQDRDRSVRLVSGFLALAWDDLRNLCLFSYHRLRDFILIVARAAELLGRSSLRGLQRGWETLKYLGSLVQYWGLELKKSAISLLDTIAIAVAEGTDRIIELIQGIGRAIYNIPRRIRQGFEAALQ</sequence>
<evidence type="ECO:0000256" key="2">
    <source>
        <dbReference type="ARBA" id="ARBA00004433"/>
    </source>
</evidence>
<dbReference type="InterPro" id="IPR000777">
    <property type="entry name" value="HIV1_Gp120"/>
</dbReference>
<dbReference type="GO" id="GO:0019062">
    <property type="term" value="P:virion attachment to host cell"/>
    <property type="evidence" value="ECO:0007669"/>
    <property type="project" value="UniProtKB-UniRule"/>
</dbReference>
<dbReference type="InterPro" id="IPR036377">
    <property type="entry name" value="Gp120_core_sf"/>
</dbReference>
<dbReference type="Gene3D" id="1.10.287.210">
    <property type="match status" value="1"/>
</dbReference>
<feature type="domain" description="Human immunodeficiency virus 1 envelope glycoprotein Gp120" evidence="34">
    <location>
        <begin position="33"/>
        <end position="503"/>
    </location>
</feature>
<keyword evidence="13 32" id="KW-0165">Cleavage on pair of basic residues</keyword>
<evidence type="ECO:0000256" key="20">
    <source>
        <dbReference type="ARBA" id="ARBA00022879"/>
    </source>
</evidence>
<proteinExistence type="inferred from homology"/>
<dbReference type="GO" id="GO:0075512">
    <property type="term" value="P:clathrin-dependent endocytosis of virus by host cell"/>
    <property type="evidence" value="ECO:0007669"/>
    <property type="project" value="UniProtKB-UniRule"/>
</dbReference>
<feature type="chain" id="PRO_5023539285" description="Envelope glycoprotein gp160" evidence="32">
    <location>
        <begin position="32"/>
        <end position="855"/>
    </location>
</feature>
<dbReference type="GO" id="GO:0020002">
    <property type="term" value="C:host cell plasma membrane"/>
    <property type="evidence" value="ECO:0007669"/>
    <property type="project" value="UniProtKB-SubCell"/>
</dbReference>
<keyword evidence="26 32" id="KW-0564">Palmitate</keyword>
<comment type="domain">
    <text evidence="32">The CD4-binding region is targeted by the antibody b12.</text>
</comment>
<dbReference type="GO" id="GO:1903908">
    <property type="term" value="P:positive regulation of plasma membrane raft polarization"/>
    <property type="evidence" value="ECO:0007669"/>
    <property type="project" value="UniProtKB-UniRule"/>
</dbReference>
<dbReference type="Gene3D" id="1.20.5.490">
    <property type="entry name" value="Single helix bin"/>
    <property type="match status" value="1"/>
</dbReference>
<comment type="PTM">
    <text evidence="32">Highly glycosylated by host. The high number of glycan on the protein is reffered to as 'glycan shield' because it contributes to hide protein sequence from adaptive immune system.</text>
</comment>
<keyword evidence="25 32" id="KW-0472">Membrane</keyword>
<evidence type="ECO:0000256" key="7">
    <source>
        <dbReference type="ARBA" id="ARBA00022506"/>
    </source>
</evidence>
<feature type="region of interest" description="Immunosuppression" evidence="32">
    <location>
        <begin position="566"/>
        <end position="584"/>
    </location>
</feature>
<comment type="PTM">
    <text evidence="32">Specific enzymatic cleavages in vivo yield mature proteins. Envelope glycoproteins are synthesized as a inactive precursor that is heavily N-glycosylated and processed likely by host cell furin in the Golgi to yield the mature SU and TM proteins. The cleavage site between SU and TM requires the minimal sequence [KR]-X-[KR]-R. About 2 of the 9 disulfide bonds of gp41 are reduced by P4HB/PDI, following binding to CD4 receptor.</text>
</comment>
<comment type="function">
    <text evidence="32">Envelope glycoprotein gp160: Oligomerizes in the host endoplasmic reticulum into predominantly trimers. In a second time, gp160 transits in the host Golgi, where glycosylation is completed. The precursor is then proteolytically cleaved in the trans-Golgi and thereby activated by cellular furin or furin-like proteases to produce gp120 and gp41.</text>
</comment>
<evidence type="ECO:0000256" key="21">
    <source>
        <dbReference type="ARBA" id="ARBA00022890"/>
    </source>
</evidence>
<accession>E1AEJ0</accession>
<feature type="disulfide bond" evidence="32">
    <location>
        <begin position="53"/>
        <end position="73"/>
    </location>
</feature>
<evidence type="ECO:0000256" key="19">
    <source>
        <dbReference type="ARBA" id="ARBA00022870"/>
    </source>
</evidence>
<keyword evidence="15 32" id="KW-0053">Apoptosis</keyword>
<evidence type="ECO:0000256" key="11">
    <source>
        <dbReference type="ARBA" id="ARBA00022581"/>
    </source>
</evidence>
<comment type="PTM">
    <text evidence="32">Palmitoylation of the transmembrane protein and of Env polyprotein (prior to its proteolytic cleavage) is essential for their association with host cell membrane lipid rafts. Palmitoylation is therefore required for envelope trafficking to classical lipid rafts, but not for viral replication.</text>
</comment>
<name>E1AEJ0_HV1</name>
<comment type="domain">
    <text evidence="32">The YXXL motif is involved in determining the exact site of viral release at the surface of infected mononuclear cells and promotes endocytosis. YXXL and di-leucine endocytosis motifs interact directly or indirectly with the clathrin adapter complexes, opperate independently, and their activities are not additive.</text>
</comment>
<comment type="caution">
    <text evidence="32 33">Lacks conserved residue(s) required for the propagation of feature annotation.</text>
</comment>
<dbReference type="Gene3D" id="2.170.40.20">
    <property type="entry name" value="Human immunodeficiency virus 1, Gp160, envelope glycoprotein"/>
    <property type="match status" value="2"/>
</dbReference>
<feature type="region of interest" description="MPER; binding to GalCer" evidence="32">
    <location>
        <begin position="654"/>
        <end position="675"/>
    </location>
</feature>
<keyword evidence="19 32" id="KW-1043">Host membrane</keyword>
<keyword evidence="11 32" id="KW-0945">Host-virus interaction</keyword>
<keyword evidence="9 32" id="KW-1032">Host cell membrane</keyword>
<evidence type="ECO:0000259" key="34">
    <source>
        <dbReference type="Pfam" id="PF00516"/>
    </source>
</evidence>
<dbReference type="FunFam" id="2.170.40.20:FF:000001">
    <property type="entry name" value="Envelope glycoprotein gp160"/>
    <property type="match status" value="1"/>
</dbReference>
<keyword evidence="20 32" id="KW-0261">Viral envelope protein</keyword>
<keyword evidence="30 32" id="KW-0449">Lipoprotein</keyword>
<evidence type="ECO:0000256" key="28">
    <source>
        <dbReference type="ARBA" id="ARBA00023180"/>
    </source>
</evidence>
<dbReference type="HAMAP" id="MF_04083">
    <property type="entry name" value="HIV_ENV"/>
    <property type="match status" value="1"/>
</dbReference>
<evidence type="ECO:0000256" key="1">
    <source>
        <dbReference type="ARBA" id="ARBA00004402"/>
    </source>
</evidence>
<evidence type="ECO:0000256" key="27">
    <source>
        <dbReference type="ARBA" id="ARBA00023157"/>
    </source>
</evidence>
<dbReference type="InterPro" id="IPR037527">
    <property type="entry name" value="Gp160"/>
</dbReference>
<keyword evidence="16 32" id="KW-0732">Signal</keyword>
<comment type="domain">
    <text evidence="32 33">The 17 amino acids long immunosuppressive region is present in many retroviral envelope proteins. Synthetic peptides derived from this relatively conserved sequence inhibit immune function in vitro and in vivo.</text>
</comment>
<evidence type="ECO:0000256" key="29">
    <source>
        <dbReference type="ARBA" id="ARBA00023280"/>
    </source>
</evidence>
<keyword evidence="8 32" id="KW-1170">Fusion of virus membrane with host endosomal membrane</keyword>
<evidence type="ECO:0000256" key="25">
    <source>
        <dbReference type="ARBA" id="ARBA00023136"/>
    </source>
</evidence>
<feature type="lipid moiety-binding region" description="S-palmitoyl cysteine; by host" evidence="32">
    <location>
        <position position="756"/>
    </location>
</feature>
<feature type="region of interest" description="Fusion peptide" evidence="32">
    <location>
        <begin position="504"/>
        <end position="524"/>
    </location>
</feature>
<keyword evidence="23 32" id="KW-1039">Host endosome</keyword>
<dbReference type="GO" id="GO:0039654">
    <property type="term" value="P:fusion of virus membrane with host endosome membrane"/>
    <property type="evidence" value="ECO:0007669"/>
    <property type="project" value="UniProtKB-UniRule"/>
</dbReference>
<evidence type="ECO:0000256" key="17">
    <source>
        <dbReference type="ARBA" id="ARBA00022804"/>
    </source>
</evidence>
<feature type="disulfide bond" evidence="32">
    <location>
        <begin position="228"/>
        <end position="239"/>
    </location>
</feature>
<keyword evidence="28 32" id="KW-0325">Glycoprotein</keyword>
<evidence type="ECO:0000313" key="36">
    <source>
        <dbReference type="EMBL" id="ADM30608.1"/>
    </source>
</evidence>
<comment type="subcellular location">
    <subcellularLocation>
        <location evidence="3">Host cell membrane</location>
        <topology evidence="3">Peripheral membrane protein</topology>
    </subcellularLocation>
    <subcellularLocation>
        <location evidence="1">Host cell membrane</location>
        <topology evidence="1">Single-pass type I membrane protein</topology>
    </subcellularLocation>
    <subcellularLocation>
        <location evidence="2">Host endosome membrane</location>
        <topology evidence="2">Peripheral membrane protein</topology>
    </subcellularLocation>
    <subcellularLocation>
        <location evidence="5">Host endosome membrane</location>
        <topology evidence="5">Single-pass type I membrane protein</topology>
    </subcellularLocation>
    <subcellularLocation>
        <location evidence="6">Virion membrane</location>
        <topology evidence="6">Peripheral membrane protein</topology>
    </subcellularLocation>
    <subcellularLocation>
        <location evidence="4">Virion membrane</location>
        <topology evidence="4">Single-pass type I membrane protein</topology>
    </subcellularLocation>
</comment>
<keyword evidence="18 32" id="KW-0946">Virion</keyword>
<keyword evidence="31 32" id="KW-1160">Virus entry into host cell</keyword>
<dbReference type="GO" id="GO:0016020">
    <property type="term" value="C:membrane"/>
    <property type="evidence" value="ECO:0007669"/>
    <property type="project" value="UniProtKB-UniRule"/>
</dbReference>
<dbReference type="GO" id="GO:0019031">
    <property type="term" value="C:viral envelope"/>
    <property type="evidence" value="ECO:0007669"/>
    <property type="project" value="UniProtKB-KW"/>
</dbReference>
<comment type="subcellular location">
    <molecule>Surface protein gp120</molecule>
    <subcellularLocation>
        <location evidence="32">Virion membrane</location>
        <topology evidence="32">Peripheral membrane protein</topology>
    </subcellularLocation>
    <subcellularLocation>
        <location evidence="32">Host cell membrane</location>
        <topology evidence="32">Peripheral membrane protein</topology>
    </subcellularLocation>
    <subcellularLocation>
        <location evidence="32">Host endosome membrane</location>
        <topology evidence="32">Single-pass type I membrane protein</topology>
    </subcellularLocation>
    <text evidence="32">The surface protein is not anchored to the viral envelope, but associates with the extravirion surface through its binding to TM. It is probably concentrated at the site of budding and incorporated into the virions possibly by contacts between the cytoplasmic tail of Env and the N-terminus of Gag.</text>
</comment>
<evidence type="ECO:0000256" key="15">
    <source>
        <dbReference type="ARBA" id="ARBA00022703"/>
    </source>
</evidence>
<reference evidence="36" key="1">
    <citation type="journal article" date="2010" name="PLoS Pathog.">
        <title>HIV-1 Populations in Semen Arise through Multiple Mechanisms.</title>
        <authorList>
            <consortium name="Center for HIV/AIDS Vaccine Immunology"/>
            <person name="Anderson J.A."/>
            <person name="Ping L.H."/>
            <person name="Dibben O."/>
            <person name="Jabara C.B."/>
            <person name="Arney L."/>
            <person name="Kincer L."/>
            <person name="Tang Y."/>
            <person name="Hobbs M."/>
            <person name="Hoffman I."/>
            <person name="Kazembe P."/>
            <person name="Jones C.D."/>
            <person name="Borrow P."/>
            <person name="Fiscus S."/>
            <person name="Cohen M.S."/>
            <person name="Swanstrom R."/>
        </authorList>
    </citation>
    <scope>NUCLEOTIDE SEQUENCE</scope>
    <source>
        <strain evidence="36">C019_1C7_3B</strain>
    </source>
</reference>
<dbReference type="GO" id="GO:0005198">
    <property type="term" value="F:structural molecule activity"/>
    <property type="evidence" value="ECO:0007669"/>
    <property type="project" value="UniProtKB-UniRule"/>
</dbReference>
<evidence type="ECO:0000256" key="16">
    <source>
        <dbReference type="ARBA" id="ARBA00022729"/>
    </source>
</evidence>
<dbReference type="InterPro" id="IPR000328">
    <property type="entry name" value="GP41-like"/>
</dbReference>
<feature type="short sequence motif" description="YXXL motif; contains endocytosis signal" evidence="32">
    <location>
        <begin position="704"/>
        <end position="707"/>
    </location>
</feature>
<evidence type="ECO:0000256" key="18">
    <source>
        <dbReference type="ARBA" id="ARBA00022844"/>
    </source>
</evidence>
<comment type="function">
    <text evidence="32">Transmembrane protein gp41: Acts as a class I viral fusion protein. Under the current model, the protein has at least 3 conformational states: pre-fusion native state, pre-hairpin intermediate state, and post-fusion hairpin state. During fusion of viral and target intracellular membranes, the coiled coil regions (heptad repeats) assume a trimer-of-hairpins structure, positioning the fusion peptide in close proximity to the C-terminal region of the ectodomain. The formation of this structure appears to drive apposition and subsequent fusion of viral and target cell membranes. Complete fusion occurs in host cell endosomes and is dynamin-dependent, however some lipid transfer might occur at the plasma membrane. The virus undergoes clathrin-dependent internalization long before endosomal fusion, thus minimizing the surface exposure of conserved viral epitopes during fusion and reducing the efficacy of inhibitors targeting these epitopes. Membranes fusion leads to delivery of the nucleocapsid into the cytoplasm.</text>
</comment>
<feature type="transmembrane region" description="Helical" evidence="33">
    <location>
        <begin position="504"/>
        <end position="527"/>
    </location>
</feature>
<evidence type="ECO:0000256" key="22">
    <source>
        <dbReference type="ARBA" id="ARBA00022989"/>
    </source>
</evidence>
<dbReference type="GO" id="GO:1903911">
    <property type="term" value="P:positive regulation of receptor clustering"/>
    <property type="evidence" value="ECO:0007669"/>
    <property type="project" value="UniProtKB-UniRule"/>
</dbReference>
<evidence type="ECO:0000256" key="8">
    <source>
        <dbReference type="ARBA" id="ARBA00022510"/>
    </source>
</evidence>
<evidence type="ECO:0000256" key="30">
    <source>
        <dbReference type="ARBA" id="ARBA00023288"/>
    </source>
</evidence>
<evidence type="ECO:0000256" key="23">
    <source>
        <dbReference type="ARBA" id="ARBA00023046"/>
    </source>
</evidence>
<keyword evidence="24 32" id="KW-0175">Coiled coil</keyword>
<evidence type="ECO:0000256" key="32">
    <source>
        <dbReference type="HAMAP-Rule" id="MF_04083"/>
    </source>
</evidence>
<feature type="region of interest" description="CD4-binding loop" evidence="32">
    <location>
        <begin position="362"/>
        <end position="372"/>
    </location>
</feature>
<keyword evidence="7 32" id="KW-1168">Fusion of virus membrane with host membrane</keyword>
<organism evidence="36">
    <name type="scientific">Human immunodeficiency virus type 1</name>
    <name type="common">HIV-1</name>
    <dbReference type="NCBI Taxonomy" id="11676"/>
    <lineage>
        <taxon>Viruses</taxon>
        <taxon>Riboviria</taxon>
        <taxon>Pararnavirae</taxon>
        <taxon>Artverviricota</taxon>
        <taxon>Revtraviricetes</taxon>
        <taxon>Ortervirales</taxon>
        <taxon>Retroviridae</taxon>
        <taxon>Orthoretrovirinae</taxon>
        <taxon>Lentivirus</taxon>
        <taxon>Lentivirus humimdef1</taxon>
    </lineage>
</organism>
<dbReference type="SUPFAM" id="SSF58069">
    <property type="entry name" value="Virus ectodomain"/>
    <property type="match status" value="1"/>
</dbReference>
<reference evidence="36" key="2">
    <citation type="submission" date="2010-07" db="EMBL/GenBank/DDBJ databases">
        <authorList>
            <person name="Anderson J."/>
            <person name="Ping L.-H."/>
            <person name="Dibben O."/>
            <person name="Jabara C."/>
            <person name="Arney L."/>
            <person name="Kincer L."/>
            <person name="Tang Y."/>
            <person name="Hobbs M."/>
            <person name="Hoffman I."/>
            <person name="Kazembe P."/>
            <person name="Jones C."/>
            <person name="Borrow P."/>
            <person name="Fiscus S."/>
            <person name="Cohen M."/>
            <person name="Swanstrom R."/>
        </authorList>
    </citation>
    <scope>NUCLEOTIDE SEQUENCE</scope>
    <source>
        <strain evidence="36">C019_1C7_3B</strain>
    </source>
</reference>
<comment type="miscellaneous">
    <text evidence="32">Inhibitors targeting HIV-1 viral envelope proteins are used as antiretroviral drugs. Attachment of virions to the cell surface via non-specific interactions and CD4 binding can be blocked by inhibitors that include cyanovirin-N, cyclotriazadisulfonamide analogs, PRO 2000, TNX 355 and PRO 542. In addition, BMS 806 can block CD4-induced conformational changes. Env interactions with the coreceptor molecules can be targeted by CCR5 antagonists including SCH-D, maraviroc (UK 427857) and aplaviroc (GW 873140), and the CXCR4 antagonist AMD 070. Fusion of viral and cellular membranes can be inhibited by peptides such as enfuvirtide and tifuvirtide (T 1249). Resistance to inhibitors associated with mutations in Env are observed. Most of the time, single mutations confer only a modest reduction in drug susceptibility. Combination of several mutations is usually required to develop a high-level drug resistance.</text>
</comment>
<dbReference type="CDD" id="cd09909">
    <property type="entry name" value="HIV-1-like_HR1-HR2"/>
    <property type="match status" value="1"/>
</dbReference>
<dbReference type="Pfam" id="PF00517">
    <property type="entry name" value="GP41"/>
    <property type="match status" value="1"/>
</dbReference>
<dbReference type="EMBL" id="HM638935">
    <property type="protein sequence ID" value="ADM30608.1"/>
    <property type="molecule type" value="Genomic_DNA"/>
</dbReference>
<keyword evidence="21 32" id="KW-1164">Virus endocytosis by host</keyword>
<keyword evidence="17 32" id="KW-1161">Viral attachment to host cell</keyword>
<evidence type="ECO:0000256" key="10">
    <source>
        <dbReference type="ARBA" id="ARBA00022570"/>
    </source>
</evidence>
<dbReference type="GO" id="GO:0019082">
    <property type="term" value="P:viral protein processing"/>
    <property type="evidence" value="ECO:0007669"/>
    <property type="project" value="UniProtKB-UniRule"/>
</dbReference>
<dbReference type="FunFam" id="2.170.40.20:FF:000003">
    <property type="entry name" value="Envelope glycoprotein gp160"/>
    <property type="match status" value="1"/>
</dbReference>
<evidence type="ECO:0000256" key="24">
    <source>
        <dbReference type="ARBA" id="ARBA00023054"/>
    </source>
</evidence>
<evidence type="ECO:0000256" key="3">
    <source>
        <dbReference type="ARBA" id="ARBA00004505"/>
    </source>
</evidence>
<comment type="domain">
    <text evidence="32">Some of the most genetically diverse regions of the viral genome are present in Env. They are called variable regions 1 through 5 (V1 through V5). Coreceptor usage of gp120 is determined mainly by the primary structure of the third variable region (V3) in the outer domain of gp120. The sequence of V3 determines which coreceptor, CCR5 and/or CXCR4 (corresponding to R5/macrophage, X4/T cell and R5X4/T cell and macrophage tropism), is used to trigger the fusion potential of the Env complex, and hence which cells the virus can infect. Binding to CCR5 involves a region adjacent in addition to V3.</text>
</comment>
<keyword evidence="10 32" id="KW-1165">Clathrin-mediated endocytosis of virus by host</keyword>
<comment type="similarity">
    <text evidence="32">Belongs to the HIV-1 env protein family.</text>
</comment>
<evidence type="ECO:0000256" key="4">
    <source>
        <dbReference type="ARBA" id="ARBA00004563"/>
    </source>
</evidence>
<protein>
    <recommendedName>
        <fullName evidence="32">Envelope glycoprotein gp160</fullName>
    </recommendedName>
    <alternativeName>
        <fullName evidence="32">Env polyprotein</fullName>
    </alternativeName>
    <component>
        <recommendedName>
            <fullName evidence="32">Surface protein gp120</fullName>
            <shortName evidence="32">SU</shortName>
        </recommendedName>
        <alternativeName>
            <fullName evidence="32">Glycoprotein 120</fullName>
            <shortName evidence="32">gp120</shortName>
        </alternativeName>
    </component>
    <component>
        <recommendedName>
            <fullName evidence="32">Transmembrane protein gp41</fullName>
            <shortName evidence="32">TM</shortName>
        </recommendedName>
        <alternativeName>
            <fullName evidence="32">Glycoprotein 41</fullName>
            <shortName evidence="32">gp41</shortName>
        </alternativeName>
    </component>
</protein>
<comment type="subunit">
    <text evidence="32">The mature envelope protein (Env) consists of a homotrimer of non-covalently associated gp120-gp41 heterodimers. The resulting complex protrudes from the virus surface as a spike. There seems to be as few as 10 spikes on the average virion. Surface protein gp120 interacts with host CD4, CCR5 and CXCR4. Gp120 also interacts with the C-type lectins CD209/DC-SIGN and CLEC4M/DC-SIGNR (collectively referred to as DC-SIGN(R)). Gp120 and gp41 interact with GalCer. Gp120 interacts with host ITGA4/ITGB7 complex; on CD4+ T-cells, this interaction results in rapid activation of integrin ITGAL/LFA-1, which facilitates efficient cell-to-cell spreading of HIV-1. Gp120 interacts with cell-associated heparan sulfate; this interaction increases virus infectivity on permissive cells and may be involved in infection of CD4- cells.</text>
</comment>
<evidence type="ECO:0000256" key="14">
    <source>
        <dbReference type="ARBA" id="ARBA00022692"/>
    </source>
</evidence>
<feature type="site" description="Cleavage; by host furin" evidence="32">
    <location>
        <begin position="503"/>
        <end position="504"/>
    </location>
</feature>
<evidence type="ECO:0000256" key="6">
    <source>
        <dbReference type="ARBA" id="ARBA00004650"/>
    </source>
</evidence>
<dbReference type="GO" id="GO:0052031">
    <property type="term" value="P:symbiont-mediated perturbation of host defense response"/>
    <property type="evidence" value="ECO:0007669"/>
    <property type="project" value="UniProtKB-UniRule"/>
</dbReference>
<evidence type="ECO:0000256" key="31">
    <source>
        <dbReference type="ARBA" id="ARBA00023296"/>
    </source>
</evidence>
<feature type="chain" id="PRO_5023539286" description="Transmembrane protein gp41" evidence="32">
    <location>
        <begin position="504"/>
        <end position="855"/>
    </location>
</feature>
<comment type="miscellaneous">
    <text evidence="32">HIV-1 lineages are divided in three main groups, M (for Major), O (for Outlier), and N (for New, or Non-M, Non-O). The vast majority of strains found worldwide belong to the group M. Group O seems to be endemic to and largely confined to Cameroon and neighboring countries in West Central Africa, where these viruses represent a small minority of HIV-1 strains. The group N is represented by a limited number of isolates from Cameroonian persons. The group M is further subdivided in 9 clades or subtypes (A to D, F to H, J and K).</text>
</comment>
<feature type="transmembrane region" description="Helical" evidence="33">
    <location>
        <begin position="670"/>
        <end position="697"/>
    </location>
</feature>
<dbReference type="FunFam" id="1.10.287.210:FF:000001">
    <property type="entry name" value="Envelope glycoprotein gp160"/>
    <property type="match status" value="1"/>
</dbReference>
<comment type="subcellular location">
    <molecule>Transmembrane protein gp41</molecule>
    <subcellularLocation>
        <location evidence="32">Virion membrane</location>
        <topology evidence="32">Single-pass type I membrane protein</topology>
    </subcellularLocation>
    <subcellularLocation>
        <location evidence="32">Host cell membrane</location>
        <topology evidence="32">Single-pass type I membrane protein</topology>
    </subcellularLocation>
    <subcellularLocation>
        <location evidence="32">Host endosome membrane</location>
        <topology evidence="32">Single-pass type I membrane protein</topology>
    </subcellularLocation>
    <text evidence="32">It is probably concentrated at the site of budding and incorporated into the virions possibly by contacts between the cytoplasmic tail of Env and the N-terminus of Gag.</text>
</comment>
<feature type="transmembrane region" description="Helical" evidence="33">
    <location>
        <begin position="13"/>
        <end position="41"/>
    </location>
</feature>
<feature type="coiled-coil region" evidence="32">
    <location>
        <begin position="625"/>
        <end position="659"/>
    </location>
</feature>
<dbReference type="GO" id="GO:0019064">
    <property type="term" value="P:fusion of virus membrane with host plasma membrane"/>
    <property type="evidence" value="ECO:0007669"/>
    <property type="project" value="UniProtKB-UniRule"/>
</dbReference>
<feature type="disulfide bond" evidence="32">
    <location>
        <begin position="590"/>
        <end position="596"/>
    </location>
</feature>
<feature type="domain" description="Retroviral envelope protein GP41-like" evidence="35">
    <location>
        <begin position="522"/>
        <end position="712"/>
    </location>
</feature>
<keyword evidence="29 32" id="KW-0899">Viral immunoevasion</keyword>
<keyword evidence="12 32" id="KW-1162">Viral penetration into host cytoplasm</keyword>
<dbReference type="GO" id="GO:0055036">
    <property type="term" value="C:virion membrane"/>
    <property type="evidence" value="ECO:0007669"/>
    <property type="project" value="UniProtKB-SubCell"/>
</dbReference>
<comment type="function">
    <text evidence="32">Surface protein gp120: Attaches the virus to the host lymphoid cell by binding to the primary receptor CD4. This interaction induces a structural rearrangement creating a high affinity binding site for a chemokine coreceptor like CXCR4 and/or CCR5. Acts as a ligand for CD209/DC-SIGN and CLEC4M/DC-SIGNR, which are respectively found on dendritic cells (DCs), and on endothelial cells of liver sinusoids and lymph node sinuses. These interactions allow capture of viral particles at mucosal surfaces by these cells and subsequent transmission to permissive cells. HIV subverts the migration properties of dendritic cells to gain access to CD4+ T-cells in lymph nodes. Virus transmission to permissive T-cells occurs either in trans (without DCs infection, through viral capture and transmission), or in cis (following DCs productive infection, through the usual CD4-gp120 interaction), thereby inducing a robust infection. In trans infection, bound virions remain infectious over days and it is proposed that they are not degraded, but protected in non-lysosomal acidic organelles within the DCs close to the cell membrane thus contributing to the viral infectious potential during DCs' migration from the periphery to the lymphoid tissues. On arrival at lymphoid tissues, intact virions recycle back to DCs' cell surface allowing virus transmission to CD4+ T-cells.</text>
</comment>
<feature type="disulfide bond" evidence="32">
    <location>
        <begin position="218"/>
        <end position="247"/>
    </location>
</feature>
<dbReference type="Pfam" id="PF00516">
    <property type="entry name" value="GP120"/>
    <property type="match status" value="1"/>
</dbReference>
<evidence type="ECO:0000256" key="5">
    <source>
        <dbReference type="ARBA" id="ARBA00004578"/>
    </source>
</evidence>
<evidence type="ECO:0000256" key="33">
    <source>
        <dbReference type="RuleBase" id="RU363095"/>
    </source>
</evidence>
<dbReference type="SUPFAM" id="SSF56502">
    <property type="entry name" value="gp120 core"/>
    <property type="match status" value="2"/>
</dbReference>
<organismHost>
    <name type="scientific">Homo sapiens</name>
    <name type="common">Human</name>
    <dbReference type="NCBI Taxonomy" id="9606"/>
</organismHost>
<evidence type="ECO:0000256" key="26">
    <source>
        <dbReference type="ARBA" id="ARBA00023139"/>
    </source>
</evidence>
<evidence type="ECO:0000259" key="35">
    <source>
        <dbReference type="Pfam" id="PF00517"/>
    </source>
</evidence>
<keyword evidence="14 32" id="KW-0812">Transmembrane</keyword>
<dbReference type="GO" id="GO:0044175">
    <property type="term" value="C:host cell endosome membrane"/>
    <property type="evidence" value="ECO:0007669"/>
    <property type="project" value="UniProtKB-SubCell"/>
</dbReference>
<evidence type="ECO:0000256" key="12">
    <source>
        <dbReference type="ARBA" id="ARBA00022595"/>
    </source>
</evidence>
<comment type="domain">
    <text evidence="32">The membrane proximal external region (MPER) present in gp41 is a tryptophan-rich region recognized by the antibodies 2F5, Z13, and 4E10. MPER seems to play a role in fusion.</text>
</comment>
<gene>
    <name evidence="32 36" type="primary">env</name>
</gene>
<evidence type="ECO:0000256" key="13">
    <source>
        <dbReference type="ARBA" id="ARBA00022685"/>
    </source>
</evidence>
<keyword evidence="27 32" id="KW-1015">Disulfide bond</keyword>
<evidence type="ECO:0000256" key="9">
    <source>
        <dbReference type="ARBA" id="ARBA00022511"/>
    </source>
</evidence>